<dbReference type="STRING" id="67801.A0A1B0B0L2"/>
<feature type="chain" id="PRO_5008404329" evidence="1">
    <location>
        <begin position="26"/>
        <end position="92"/>
    </location>
</feature>
<evidence type="ECO:0000256" key="1">
    <source>
        <dbReference type="SAM" id="SignalP"/>
    </source>
</evidence>
<sequence length="92" mass="10654">MGCLTYGAGAFFIIVFWDVSQFVNAQNFTQALNRTNTEVLNRLPEERGYYDYNEDIYDDDDDDYYLDEKVNNGSVNSIGRSRQRQTFIIGEG</sequence>
<evidence type="ECO:0000313" key="3">
    <source>
        <dbReference type="Proteomes" id="UP000092460"/>
    </source>
</evidence>
<dbReference type="Proteomes" id="UP000092460">
    <property type="component" value="Unassembled WGS sequence"/>
</dbReference>
<dbReference type="AlphaFoldDB" id="A0A1B0B0L2"/>
<proteinExistence type="predicted"/>
<feature type="signal peptide" evidence="1">
    <location>
        <begin position="1"/>
        <end position="25"/>
    </location>
</feature>
<keyword evidence="1" id="KW-0732">Signal</keyword>
<keyword evidence="3" id="KW-1185">Reference proteome</keyword>
<protein>
    <submittedName>
        <fullName evidence="2">Uncharacterized protein</fullName>
    </submittedName>
</protein>
<dbReference type="VEuPathDB" id="VectorBase:GPPI014883"/>
<dbReference type="EnsemblMetazoa" id="GPPI014883-RA">
    <property type="protein sequence ID" value="GPPI014883-PA"/>
    <property type="gene ID" value="GPPI014883"/>
</dbReference>
<reference evidence="2" key="2">
    <citation type="submission" date="2020-05" db="UniProtKB">
        <authorList>
            <consortium name="EnsemblMetazoa"/>
        </authorList>
    </citation>
    <scope>IDENTIFICATION</scope>
    <source>
        <strain evidence="2">IAEA</strain>
    </source>
</reference>
<organism evidence="2 3">
    <name type="scientific">Glossina palpalis gambiensis</name>
    <dbReference type="NCBI Taxonomy" id="67801"/>
    <lineage>
        <taxon>Eukaryota</taxon>
        <taxon>Metazoa</taxon>
        <taxon>Ecdysozoa</taxon>
        <taxon>Arthropoda</taxon>
        <taxon>Hexapoda</taxon>
        <taxon>Insecta</taxon>
        <taxon>Pterygota</taxon>
        <taxon>Neoptera</taxon>
        <taxon>Endopterygota</taxon>
        <taxon>Diptera</taxon>
        <taxon>Brachycera</taxon>
        <taxon>Muscomorpha</taxon>
        <taxon>Hippoboscoidea</taxon>
        <taxon>Glossinidae</taxon>
        <taxon>Glossina</taxon>
    </lineage>
</organism>
<dbReference type="EMBL" id="JXJN01006778">
    <property type="status" value="NOT_ANNOTATED_CDS"/>
    <property type="molecule type" value="Genomic_DNA"/>
</dbReference>
<evidence type="ECO:0000313" key="2">
    <source>
        <dbReference type="EnsemblMetazoa" id="GPPI014883-PA"/>
    </source>
</evidence>
<reference evidence="3" key="1">
    <citation type="submission" date="2015-01" db="EMBL/GenBank/DDBJ databases">
        <authorList>
            <person name="Aksoy S."/>
            <person name="Warren W."/>
            <person name="Wilson R.K."/>
        </authorList>
    </citation>
    <scope>NUCLEOTIDE SEQUENCE [LARGE SCALE GENOMIC DNA]</scope>
    <source>
        <strain evidence="3">IAEA</strain>
    </source>
</reference>
<accession>A0A1B0B0L2</accession>
<name>A0A1B0B0L2_9MUSC</name>